<dbReference type="EnsemblMetazoa" id="PPA11521.1">
    <property type="protein sequence ID" value="PPA11521.1"/>
    <property type="gene ID" value="WBGene00101075"/>
</dbReference>
<dbReference type="Proteomes" id="UP000005239">
    <property type="component" value="Unassembled WGS sequence"/>
</dbReference>
<evidence type="ECO:0000313" key="3">
    <source>
        <dbReference type="EnsemblMetazoa" id="PPA11521.1"/>
    </source>
</evidence>
<reference evidence="4" key="1">
    <citation type="journal article" date="2008" name="Nat. Genet.">
        <title>The Pristionchus pacificus genome provides a unique perspective on nematode lifestyle and parasitism.</title>
        <authorList>
            <person name="Dieterich C."/>
            <person name="Clifton S.W."/>
            <person name="Schuster L.N."/>
            <person name="Chinwalla A."/>
            <person name="Delehaunty K."/>
            <person name="Dinkelacker I."/>
            <person name="Fulton L."/>
            <person name="Fulton R."/>
            <person name="Godfrey J."/>
            <person name="Minx P."/>
            <person name="Mitreva M."/>
            <person name="Roeseler W."/>
            <person name="Tian H."/>
            <person name="Witte H."/>
            <person name="Yang S.P."/>
            <person name="Wilson R.K."/>
            <person name="Sommer R.J."/>
        </authorList>
    </citation>
    <scope>NUCLEOTIDE SEQUENCE [LARGE SCALE GENOMIC DNA]</scope>
    <source>
        <strain evidence="4">PS312</strain>
    </source>
</reference>
<protein>
    <submittedName>
        <fullName evidence="3">Uncharacterized protein</fullName>
    </submittedName>
</protein>
<evidence type="ECO:0000256" key="1">
    <source>
        <dbReference type="SAM" id="MobiDB-lite"/>
    </source>
</evidence>
<evidence type="ECO:0000256" key="2">
    <source>
        <dbReference type="SAM" id="Phobius"/>
    </source>
</evidence>
<feature type="compositionally biased region" description="Basic and acidic residues" evidence="1">
    <location>
        <begin position="71"/>
        <end position="87"/>
    </location>
</feature>
<sequence>ISVTSGYRRQRGALLDSHTLSLLRHSRLTPYFFTLSAPNALEFLSTVMRRRFIPSDKPPVGPRAQRSAQTSKRDSASLPPNRERWSEENRDKLAERIFGRPPPCLFTSIFCAFRRRFVPERRACNIFMSLTFVVSRRMPVNAFIDDLRMIVTFIYAMFLCLPVTIVFICGIGKCANNGWHLTLISGSDCHPPKENGWFRHALTYYVSRKYFLRLQITTTSYSARPPFRVHHPHVLCVVLVHPRILRQRCGFRLSESNYDTALQVLQDRYGQCKLIATNKVDGQLSDFYFTAMKIFRQLDNLQQNPDNYEFGFLLETKLPREVIQEIYSSSDVKPEHVSAKIILSKLQEIVKQIVLVDAIVRNKSFDEINPISIQKESKFKVAQFQFHVNHVATRRNPSCNLCKKKNHTAKHCKKYLHVCDKYNHVLEKKLCIRCFGKHNAEDYYNSMKEEMRRRHNTTEQPRPHSLEPHSPTKAIKRASSSLPPLGATERLIEQDCTRMAEQMFDSRILLLFEMFRRRSPGPCNIFNTLARQESSDHADDSLTVVFLLHALAMIVCAVGVVIALMNTDTVKRSSWRG</sequence>
<reference evidence="3" key="2">
    <citation type="submission" date="2022-06" db="UniProtKB">
        <authorList>
            <consortium name="EnsemblMetazoa"/>
        </authorList>
    </citation>
    <scope>IDENTIFICATION</scope>
    <source>
        <strain evidence="3">PS312</strain>
    </source>
</reference>
<feature type="transmembrane region" description="Helical" evidence="2">
    <location>
        <begin position="542"/>
        <end position="565"/>
    </location>
</feature>
<keyword evidence="4" id="KW-1185">Reference proteome</keyword>
<feature type="region of interest" description="Disordered" evidence="1">
    <location>
        <begin position="54"/>
        <end position="87"/>
    </location>
</feature>
<keyword evidence="2" id="KW-0812">Transmembrane</keyword>
<evidence type="ECO:0000313" key="4">
    <source>
        <dbReference type="Proteomes" id="UP000005239"/>
    </source>
</evidence>
<accession>A0A2A6BHV4</accession>
<feature type="transmembrane region" description="Helical" evidence="2">
    <location>
        <begin position="147"/>
        <end position="168"/>
    </location>
</feature>
<keyword evidence="2" id="KW-0472">Membrane</keyword>
<proteinExistence type="predicted"/>
<keyword evidence="2" id="KW-1133">Transmembrane helix</keyword>
<feature type="region of interest" description="Disordered" evidence="1">
    <location>
        <begin position="450"/>
        <end position="480"/>
    </location>
</feature>
<name>A0A2A6BHV4_PRIPA</name>
<gene>
    <name evidence="3" type="primary">WBGene00101075</name>
</gene>
<dbReference type="AlphaFoldDB" id="A0A2A6BHV4"/>
<organism evidence="3 4">
    <name type="scientific">Pristionchus pacificus</name>
    <name type="common">Parasitic nematode worm</name>
    <dbReference type="NCBI Taxonomy" id="54126"/>
    <lineage>
        <taxon>Eukaryota</taxon>
        <taxon>Metazoa</taxon>
        <taxon>Ecdysozoa</taxon>
        <taxon>Nematoda</taxon>
        <taxon>Chromadorea</taxon>
        <taxon>Rhabditida</taxon>
        <taxon>Rhabditina</taxon>
        <taxon>Diplogasteromorpha</taxon>
        <taxon>Diplogasteroidea</taxon>
        <taxon>Neodiplogasteridae</taxon>
        <taxon>Pristionchus</taxon>
    </lineage>
</organism>
<accession>A0A8R1U9K1</accession>